<sequence length="168" mass="19320">MAILNILEFPDPRLRTIAKPVAVVDDEVRQLVDDMFETMYEAPGIGLAATQVNVHKRIVVMDLSEDRSEPRVFINPEFLVLTDEMGQYQEGCLSVPGFYENVDRPQRVKINALDRDGKPFELIAEELLAVCIQHECDHLNGKLFVDYLSTLKRDRIKKKLEKLHRQNA</sequence>
<dbReference type="GO" id="GO:0046872">
    <property type="term" value="F:metal ion binding"/>
    <property type="evidence" value="ECO:0007669"/>
    <property type="project" value="UniProtKB-KW"/>
</dbReference>
<comment type="catalytic activity">
    <reaction evidence="6">
        <text>N-terminal N-formyl-L-methionyl-[peptide] + H2O = N-terminal L-methionyl-[peptide] + formate</text>
        <dbReference type="Rhea" id="RHEA:24420"/>
        <dbReference type="Rhea" id="RHEA-COMP:10639"/>
        <dbReference type="Rhea" id="RHEA-COMP:10640"/>
        <dbReference type="ChEBI" id="CHEBI:15377"/>
        <dbReference type="ChEBI" id="CHEBI:15740"/>
        <dbReference type="ChEBI" id="CHEBI:49298"/>
        <dbReference type="ChEBI" id="CHEBI:64731"/>
        <dbReference type="EC" id="3.5.1.88"/>
    </reaction>
</comment>
<dbReference type="HOGENOM" id="CLU_061901_2_1_6"/>
<protein>
    <recommendedName>
        <fullName evidence="6">Peptide deformylase</fullName>
        <shortName evidence="6">PDF</shortName>
        <ecNumber evidence="6">3.5.1.88</ecNumber>
    </recommendedName>
    <alternativeName>
        <fullName evidence="6">Polypeptide deformylase</fullName>
    </alternativeName>
</protein>
<dbReference type="OrthoDB" id="9804313at2"/>
<gene>
    <name evidence="6" type="primary">def</name>
    <name evidence="7" type="ORF">HK44_001585</name>
</gene>
<feature type="binding site" evidence="6">
    <location>
        <position position="134"/>
    </location>
    <ligand>
        <name>Fe cation</name>
        <dbReference type="ChEBI" id="CHEBI:24875"/>
    </ligand>
</feature>
<dbReference type="AlphaFoldDB" id="A0A010STU0"/>
<dbReference type="PIRSF" id="PIRSF004749">
    <property type="entry name" value="Pep_def"/>
    <property type="match status" value="1"/>
</dbReference>
<dbReference type="EC" id="3.5.1.88" evidence="6"/>
<evidence type="ECO:0000313" key="8">
    <source>
        <dbReference type="Proteomes" id="UP000022611"/>
    </source>
</evidence>
<dbReference type="RefSeq" id="WP_019694428.1">
    <property type="nucleotide sequence ID" value="NZ_AFOY02000012.1"/>
</dbReference>
<dbReference type="HAMAP" id="MF_00163">
    <property type="entry name" value="Pep_deformylase"/>
    <property type="match status" value="1"/>
</dbReference>
<evidence type="ECO:0000256" key="2">
    <source>
        <dbReference type="ARBA" id="ARBA00022723"/>
    </source>
</evidence>
<evidence type="ECO:0000256" key="1">
    <source>
        <dbReference type="ARBA" id="ARBA00010759"/>
    </source>
</evidence>
<dbReference type="EMBL" id="AFOY02000012">
    <property type="protein sequence ID" value="EXF94333.1"/>
    <property type="molecule type" value="Genomic_DNA"/>
</dbReference>
<dbReference type="Gene3D" id="3.90.45.10">
    <property type="entry name" value="Peptide deformylase"/>
    <property type="match status" value="1"/>
</dbReference>
<keyword evidence="4 6" id="KW-0648">Protein biosynthesis</keyword>
<dbReference type="eggNOG" id="COG0242">
    <property type="taxonomic scope" value="Bacteria"/>
</dbReference>
<dbReference type="SUPFAM" id="SSF56420">
    <property type="entry name" value="Peptide deformylase"/>
    <property type="match status" value="1"/>
</dbReference>
<accession>A0A010STU0</accession>
<feature type="active site" evidence="6">
    <location>
        <position position="135"/>
    </location>
</feature>
<dbReference type="FunFam" id="3.90.45.10:FF:000001">
    <property type="entry name" value="Peptide deformylase"/>
    <property type="match status" value="1"/>
</dbReference>
<dbReference type="InterPro" id="IPR036821">
    <property type="entry name" value="Peptide_deformylase_sf"/>
</dbReference>
<comment type="function">
    <text evidence="6">Removes the formyl group from the N-terminal Met of newly synthesized proteins. Requires at least a dipeptide for an efficient rate of reaction. N-terminal L-methionine is a prerequisite for activity but the enzyme has broad specificity at other positions.</text>
</comment>
<name>A0A010STU0_PSEFL</name>
<evidence type="ECO:0000256" key="3">
    <source>
        <dbReference type="ARBA" id="ARBA00022801"/>
    </source>
</evidence>
<feature type="binding site" evidence="6">
    <location>
        <position position="138"/>
    </location>
    <ligand>
        <name>Fe cation</name>
        <dbReference type="ChEBI" id="CHEBI:24875"/>
    </ligand>
</feature>
<evidence type="ECO:0000256" key="6">
    <source>
        <dbReference type="HAMAP-Rule" id="MF_00163"/>
    </source>
</evidence>
<proteinExistence type="inferred from homology"/>
<dbReference type="PANTHER" id="PTHR10458">
    <property type="entry name" value="PEPTIDE DEFORMYLASE"/>
    <property type="match status" value="1"/>
</dbReference>
<keyword evidence="2 6" id="KW-0479">Metal-binding</keyword>
<dbReference type="PRINTS" id="PR01576">
    <property type="entry name" value="PDEFORMYLASE"/>
</dbReference>
<keyword evidence="3 6" id="KW-0378">Hydrolase</keyword>
<reference evidence="7 8" key="1">
    <citation type="journal article" date="2011" name="J. Bacteriol.">
        <title>Draft genome sequence of the polycyclic aromatic hydrocarbon-degrading, genetically engineered bioluminescent bioreporter Pseudomonas fluorescens HK44.</title>
        <authorList>
            <person name="Chauhan A."/>
            <person name="Layton A.C."/>
            <person name="Williams D.E."/>
            <person name="Smartt A.E."/>
            <person name="Ripp S."/>
            <person name="Karpinets T.V."/>
            <person name="Brown S.D."/>
            <person name="Sayler G.S."/>
        </authorList>
    </citation>
    <scope>NUCLEOTIDE SEQUENCE [LARGE SCALE GENOMIC DNA]</scope>
    <source>
        <strain evidence="7 8">HK44</strain>
    </source>
</reference>
<dbReference type="GO" id="GO:0006412">
    <property type="term" value="P:translation"/>
    <property type="evidence" value="ECO:0007669"/>
    <property type="project" value="UniProtKB-UniRule"/>
</dbReference>
<dbReference type="NCBIfam" id="NF001159">
    <property type="entry name" value="PRK00150.1-3"/>
    <property type="match status" value="1"/>
</dbReference>
<evidence type="ECO:0000256" key="5">
    <source>
        <dbReference type="ARBA" id="ARBA00023004"/>
    </source>
</evidence>
<feature type="binding site" evidence="6">
    <location>
        <position position="92"/>
    </location>
    <ligand>
        <name>Fe cation</name>
        <dbReference type="ChEBI" id="CHEBI:24875"/>
    </ligand>
</feature>
<dbReference type="InterPro" id="IPR023635">
    <property type="entry name" value="Peptide_deformylase"/>
</dbReference>
<dbReference type="GO" id="GO:0042586">
    <property type="term" value="F:peptide deformylase activity"/>
    <property type="evidence" value="ECO:0007669"/>
    <property type="project" value="UniProtKB-UniRule"/>
</dbReference>
<comment type="cofactor">
    <cofactor evidence="6">
        <name>Fe(2+)</name>
        <dbReference type="ChEBI" id="CHEBI:29033"/>
    </cofactor>
    <text evidence="6">Binds 1 Fe(2+) ion.</text>
</comment>
<dbReference type="Proteomes" id="UP000022611">
    <property type="component" value="Unassembled WGS sequence"/>
</dbReference>
<keyword evidence="5 6" id="KW-0408">Iron</keyword>
<dbReference type="PANTHER" id="PTHR10458:SF21">
    <property type="entry name" value="PEPTIDE DEFORMYLASE"/>
    <property type="match status" value="1"/>
</dbReference>
<comment type="similarity">
    <text evidence="1 6">Belongs to the polypeptide deformylase family.</text>
</comment>
<evidence type="ECO:0000256" key="4">
    <source>
        <dbReference type="ARBA" id="ARBA00022917"/>
    </source>
</evidence>
<dbReference type="PATRIC" id="fig|1042209.11.peg.2653"/>
<evidence type="ECO:0000313" key="7">
    <source>
        <dbReference type="EMBL" id="EXF94333.1"/>
    </source>
</evidence>
<dbReference type="NCBIfam" id="TIGR00079">
    <property type="entry name" value="pept_deformyl"/>
    <property type="match status" value="1"/>
</dbReference>
<comment type="caution">
    <text evidence="7">The sequence shown here is derived from an EMBL/GenBank/DDBJ whole genome shotgun (WGS) entry which is preliminary data.</text>
</comment>
<organism evidence="7 8">
    <name type="scientific">Pseudomonas fluorescens HK44</name>
    <dbReference type="NCBI Taxonomy" id="1042209"/>
    <lineage>
        <taxon>Bacteria</taxon>
        <taxon>Pseudomonadati</taxon>
        <taxon>Pseudomonadota</taxon>
        <taxon>Gammaproteobacteria</taxon>
        <taxon>Pseudomonadales</taxon>
        <taxon>Pseudomonadaceae</taxon>
        <taxon>Pseudomonas</taxon>
    </lineage>
</organism>
<dbReference type="CDD" id="cd00487">
    <property type="entry name" value="Pep_deformylase"/>
    <property type="match status" value="1"/>
</dbReference>
<dbReference type="Pfam" id="PF01327">
    <property type="entry name" value="Pep_deformylase"/>
    <property type="match status" value="1"/>
</dbReference>